<dbReference type="Proteomes" id="UP001141327">
    <property type="component" value="Unassembled WGS sequence"/>
</dbReference>
<evidence type="ECO:0000313" key="2">
    <source>
        <dbReference type="Proteomes" id="UP001141327"/>
    </source>
</evidence>
<comment type="caution">
    <text evidence="1">The sequence shown here is derived from an EMBL/GenBank/DDBJ whole genome shotgun (WGS) entry which is preliminary data.</text>
</comment>
<sequence>MKGSSLWAWVGPKPSPTFGISHHVSKCSNRALPQIKFREIIGSMNVETNDEWPYTWMRFDQTHSGNGAERDKCDPV</sequence>
<organism evidence="1 2">
    <name type="scientific">Paratrimastix pyriformis</name>
    <dbReference type="NCBI Taxonomy" id="342808"/>
    <lineage>
        <taxon>Eukaryota</taxon>
        <taxon>Metamonada</taxon>
        <taxon>Preaxostyla</taxon>
        <taxon>Paratrimastigidae</taxon>
        <taxon>Paratrimastix</taxon>
    </lineage>
</organism>
<accession>A0ABQ8U358</accession>
<name>A0ABQ8U358_9EUKA</name>
<dbReference type="EMBL" id="JAPMOS010000226">
    <property type="protein sequence ID" value="KAJ4453702.1"/>
    <property type="molecule type" value="Genomic_DNA"/>
</dbReference>
<gene>
    <name evidence="1" type="ORF">PAPYR_11767</name>
</gene>
<evidence type="ECO:0000313" key="1">
    <source>
        <dbReference type="EMBL" id="KAJ4453702.1"/>
    </source>
</evidence>
<keyword evidence="2" id="KW-1185">Reference proteome</keyword>
<protein>
    <submittedName>
        <fullName evidence="1">Uncharacterized protein</fullName>
    </submittedName>
</protein>
<proteinExistence type="predicted"/>
<reference evidence="1" key="1">
    <citation type="journal article" date="2022" name="bioRxiv">
        <title>Genomics of Preaxostyla Flagellates Illuminates Evolutionary Transitions and the Path Towards Mitochondrial Loss.</title>
        <authorList>
            <person name="Novak L.V.F."/>
            <person name="Treitli S.C."/>
            <person name="Pyrih J."/>
            <person name="Halakuc P."/>
            <person name="Pipaliya S.V."/>
            <person name="Vacek V."/>
            <person name="Brzon O."/>
            <person name="Soukal P."/>
            <person name="Eme L."/>
            <person name="Dacks J.B."/>
            <person name="Karnkowska A."/>
            <person name="Elias M."/>
            <person name="Hampl V."/>
        </authorList>
    </citation>
    <scope>NUCLEOTIDE SEQUENCE</scope>
    <source>
        <strain evidence="1">RCP-MX</strain>
    </source>
</reference>